<dbReference type="GO" id="GO:0005634">
    <property type="term" value="C:nucleus"/>
    <property type="evidence" value="ECO:0007669"/>
    <property type="project" value="UniProtKB-SubCell"/>
</dbReference>
<dbReference type="GO" id="GO:0061015">
    <property type="term" value="P:snRNA import into nucleus"/>
    <property type="evidence" value="ECO:0007669"/>
    <property type="project" value="InterPro"/>
</dbReference>
<evidence type="ECO:0000256" key="10">
    <source>
        <dbReference type="ARBA" id="ARBA00031454"/>
    </source>
</evidence>
<keyword evidence="15" id="KW-1185">Reference proteome</keyword>
<evidence type="ECO:0000313" key="15">
    <source>
        <dbReference type="Proteomes" id="UP001497497"/>
    </source>
</evidence>
<evidence type="ECO:0000256" key="6">
    <source>
        <dbReference type="ARBA" id="ARBA00022448"/>
    </source>
</evidence>
<organism evidence="14 15">
    <name type="scientific">Lymnaea stagnalis</name>
    <name type="common">Great pond snail</name>
    <name type="synonym">Helix stagnalis</name>
    <dbReference type="NCBI Taxonomy" id="6523"/>
    <lineage>
        <taxon>Eukaryota</taxon>
        <taxon>Metazoa</taxon>
        <taxon>Spiralia</taxon>
        <taxon>Lophotrochozoa</taxon>
        <taxon>Mollusca</taxon>
        <taxon>Gastropoda</taxon>
        <taxon>Heterobranchia</taxon>
        <taxon>Euthyneura</taxon>
        <taxon>Panpulmonata</taxon>
        <taxon>Hygrophila</taxon>
        <taxon>Lymnaeoidea</taxon>
        <taxon>Lymnaeidae</taxon>
        <taxon>Lymnaea</taxon>
    </lineage>
</organism>
<dbReference type="InterPro" id="IPR002652">
    <property type="entry name" value="Importin-a_IBB"/>
</dbReference>
<evidence type="ECO:0000256" key="3">
    <source>
        <dbReference type="ARBA" id="ARBA00004496"/>
    </source>
</evidence>
<evidence type="ECO:0000256" key="1">
    <source>
        <dbReference type="ARBA" id="ARBA00003975"/>
    </source>
</evidence>
<name>A0AAV2IFE4_LYMST</name>
<evidence type="ECO:0000256" key="4">
    <source>
        <dbReference type="ARBA" id="ARBA00007540"/>
    </source>
</evidence>
<comment type="caution">
    <text evidence="14">The sequence shown here is derived from an EMBL/GenBank/DDBJ whole genome shotgun (WGS) entry which is preliminary data.</text>
</comment>
<gene>
    <name evidence="14" type="ORF">GSLYS_00018458001</name>
</gene>
<feature type="region of interest" description="Disordered" evidence="12">
    <location>
        <begin position="314"/>
        <end position="371"/>
    </location>
</feature>
<dbReference type="PANTHER" id="PTHR13403">
    <property type="entry name" value="SNURPORTIN1 RNUT1 PROTEIN RNA, U TRANSPORTER 1"/>
    <property type="match status" value="1"/>
</dbReference>
<dbReference type="PROSITE" id="PS51214">
    <property type="entry name" value="IBB"/>
    <property type="match status" value="1"/>
</dbReference>
<feature type="domain" description="IBB" evidence="13">
    <location>
        <begin position="11"/>
        <end position="73"/>
    </location>
</feature>
<dbReference type="Pfam" id="PF11538">
    <property type="entry name" value="Snurportin1"/>
    <property type="match status" value="1"/>
</dbReference>
<comment type="similarity">
    <text evidence="4">Belongs to the snurportin family.</text>
</comment>
<evidence type="ECO:0000256" key="7">
    <source>
        <dbReference type="ARBA" id="ARBA00022490"/>
    </source>
</evidence>
<keyword evidence="6 11" id="KW-0813">Transport</keyword>
<evidence type="ECO:0000256" key="11">
    <source>
        <dbReference type="PROSITE-ProRule" id="PRU00561"/>
    </source>
</evidence>
<dbReference type="InterPro" id="IPR024721">
    <property type="entry name" value="Snurportin-1_N"/>
</dbReference>
<feature type="compositionally biased region" description="Polar residues" evidence="12">
    <location>
        <begin position="334"/>
        <end position="346"/>
    </location>
</feature>
<keyword evidence="9" id="KW-0539">Nucleus</keyword>
<feature type="compositionally biased region" description="Basic and acidic residues" evidence="12">
    <location>
        <begin position="314"/>
        <end position="326"/>
    </location>
</feature>
<proteinExistence type="inferred from homology"/>
<feature type="compositionally biased region" description="Polar residues" evidence="12">
    <location>
        <begin position="30"/>
        <end position="39"/>
    </location>
</feature>
<accession>A0AAV2IFE4</accession>
<dbReference type="EMBL" id="CAXITT010000663">
    <property type="protein sequence ID" value="CAL1544975.1"/>
    <property type="molecule type" value="Genomic_DNA"/>
</dbReference>
<sequence>MDELTAALAGSFEISNEPNKTSAPHPRFTQYKQRTSNSDQDTRRKLLLENQKNRRFDFLNHIRKLTDGSWNADPKFKQESNIDDSMEVEEKYSKPGRFYKDQLMLSEWLVEVPSDFATEWITVLCPVAKRCLIVASKGTTRAYTKSGYCMNSFPSHLPGGYRKNVEKETTILDCLFNEATQTYYILDLMCWNGHTIYDTETEFRFYWLHEKLKETQSLQVASSTNPYKFIGLPGFRCIQEDISLAVTSAEFEIDGVLFYHKRTHYTFGSTPLVVWLKPYMLQEILGIVVPDHQMCHMPNDYSNYADHMKKVVEDKERDQKKREERRGRRRKVANKNNSSMEISQSEIVEAHENVSESSAATKIHTGPANNI</sequence>
<dbReference type="GO" id="GO:0061608">
    <property type="term" value="F:nuclear import signal receptor activity"/>
    <property type="evidence" value="ECO:0007669"/>
    <property type="project" value="InterPro"/>
</dbReference>
<dbReference type="InterPro" id="IPR047857">
    <property type="entry name" value="Snurportin1_C"/>
</dbReference>
<dbReference type="Pfam" id="PF21974">
    <property type="entry name" value="SPN1_m3Gcap_bd"/>
    <property type="match status" value="1"/>
</dbReference>
<evidence type="ECO:0000256" key="8">
    <source>
        <dbReference type="ARBA" id="ARBA00022884"/>
    </source>
</evidence>
<dbReference type="Gene3D" id="3.30.470.30">
    <property type="entry name" value="DNA ligase/mRNA capping enzyme"/>
    <property type="match status" value="1"/>
</dbReference>
<keyword evidence="7" id="KW-0963">Cytoplasm</keyword>
<evidence type="ECO:0000256" key="12">
    <source>
        <dbReference type="SAM" id="MobiDB-lite"/>
    </source>
</evidence>
<dbReference type="Proteomes" id="UP001497497">
    <property type="component" value="Unassembled WGS sequence"/>
</dbReference>
<evidence type="ECO:0000259" key="13">
    <source>
        <dbReference type="PROSITE" id="PS51214"/>
    </source>
</evidence>
<dbReference type="InterPro" id="IPR017336">
    <property type="entry name" value="Snurportin-1"/>
</dbReference>
<keyword evidence="8" id="KW-0694">RNA-binding</keyword>
<comment type="function">
    <text evidence="1">Functions as an U snRNP-specific nuclear import adapter. Involved in the trimethylguanosine (m3G)-cap-dependent nuclear import of U snRNPs. Binds specifically to the terminal m3G-cap U snRNAs.</text>
</comment>
<feature type="compositionally biased region" description="Polar residues" evidence="12">
    <location>
        <begin position="13"/>
        <end position="22"/>
    </location>
</feature>
<dbReference type="GO" id="GO:0003723">
    <property type="term" value="F:RNA binding"/>
    <property type="evidence" value="ECO:0007669"/>
    <property type="project" value="UniProtKB-KW"/>
</dbReference>
<dbReference type="AlphaFoldDB" id="A0AAV2IFE4"/>
<evidence type="ECO:0000256" key="5">
    <source>
        <dbReference type="ARBA" id="ARBA00016034"/>
    </source>
</evidence>
<dbReference type="GO" id="GO:0005737">
    <property type="term" value="C:cytoplasm"/>
    <property type="evidence" value="ECO:0007669"/>
    <property type="project" value="UniProtKB-SubCell"/>
</dbReference>
<protein>
    <recommendedName>
        <fullName evidence="5">Snurportin-1</fullName>
    </recommendedName>
    <alternativeName>
        <fullName evidence="10">RNA U transporter 1</fullName>
    </alternativeName>
</protein>
<dbReference type="GO" id="GO:0006606">
    <property type="term" value="P:protein import into nucleus"/>
    <property type="evidence" value="ECO:0007669"/>
    <property type="project" value="InterPro"/>
</dbReference>
<reference evidence="14 15" key="1">
    <citation type="submission" date="2024-04" db="EMBL/GenBank/DDBJ databases">
        <authorList>
            <consortium name="Genoscope - CEA"/>
            <person name="William W."/>
        </authorList>
    </citation>
    <scope>NUCLEOTIDE SEQUENCE [LARGE SCALE GENOMIC DNA]</scope>
</reference>
<evidence type="ECO:0000256" key="2">
    <source>
        <dbReference type="ARBA" id="ARBA00004123"/>
    </source>
</evidence>
<feature type="region of interest" description="Disordered" evidence="12">
    <location>
        <begin position="9"/>
        <end position="42"/>
    </location>
</feature>
<evidence type="ECO:0000313" key="14">
    <source>
        <dbReference type="EMBL" id="CAL1544975.1"/>
    </source>
</evidence>
<comment type="subcellular location">
    <subcellularLocation>
        <location evidence="3">Cytoplasm</location>
    </subcellularLocation>
    <subcellularLocation>
        <location evidence="2">Nucleus</location>
    </subcellularLocation>
</comment>
<evidence type="ECO:0000256" key="9">
    <source>
        <dbReference type="ARBA" id="ARBA00023242"/>
    </source>
</evidence>
<dbReference type="CDD" id="cd09232">
    <property type="entry name" value="Snurportin-1_C"/>
    <property type="match status" value="1"/>
</dbReference>
<dbReference type="SUPFAM" id="SSF56091">
    <property type="entry name" value="DNA ligase/mRNA capping enzyme, catalytic domain"/>
    <property type="match status" value="1"/>
</dbReference>
<dbReference type="PANTHER" id="PTHR13403:SF6">
    <property type="entry name" value="SNURPORTIN-1"/>
    <property type="match status" value="1"/>
</dbReference>